<keyword evidence="15" id="KW-1185">Reference proteome</keyword>
<evidence type="ECO:0000256" key="5">
    <source>
        <dbReference type="ARBA" id="ARBA00022827"/>
    </source>
</evidence>
<evidence type="ECO:0000256" key="11">
    <source>
        <dbReference type="RuleBase" id="RU003692"/>
    </source>
</evidence>
<evidence type="ECO:0000256" key="8">
    <source>
        <dbReference type="ARBA" id="ARBA00023157"/>
    </source>
</evidence>
<dbReference type="InterPro" id="IPR023753">
    <property type="entry name" value="FAD/NAD-binding_dom"/>
</dbReference>
<dbReference type="Pfam" id="PF07992">
    <property type="entry name" value="Pyr_redox_2"/>
    <property type="match status" value="1"/>
</dbReference>
<evidence type="ECO:0000256" key="4">
    <source>
        <dbReference type="ARBA" id="ARBA00022630"/>
    </source>
</evidence>
<dbReference type="EC" id="1.8.1.4" evidence="2 11"/>
<dbReference type="SUPFAM" id="SSF55424">
    <property type="entry name" value="FAD/NAD-linked reductases, dimerisation (C-terminal) domain"/>
    <property type="match status" value="1"/>
</dbReference>
<dbReference type="Gene3D" id="3.30.390.30">
    <property type="match status" value="1"/>
</dbReference>
<dbReference type="InterPro" id="IPR036188">
    <property type="entry name" value="FAD/NAD-bd_sf"/>
</dbReference>
<reference evidence="14 15" key="1">
    <citation type="submission" date="2023-07" db="EMBL/GenBank/DDBJ databases">
        <title>Genomic Encyclopedia of Type Strains, Phase IV (KMG-IV): sequencing the most valuable type-strain genomes for metagenomic binning, comparative biology and taxonomic classification.</title>
        <authorList>
            <person name="Goeker M."/>
        </authorList>
    </citation>
    <scope>NUCLEOTIDE SEQUENCE [LARGE SCALE GENOMIC DNA]</scope>
    <source>
        <strain evidence="14 15">DSM 23837</strain>
    </source>
</reference>
<evidence type="ECO:0000256" key="1">
    <source>
        <dbReference type="ARBA" id="ARBA00007532"/>
    </source>
</evidence>
<dbReference type="InterPro" id="IPR001100">
    <property type="entry name" value="Pyr_nuc-diS_OxRdtase"/>
</dbReference>
<dbReference type="PRINTS" id="PR00368">
    <property type="entry name" value="FADPNR"/>
</dbReference>
<name>A0ABT9WWB5_9BACI</name>
<keyword evidence="4 11" id="KW-0285">Flavoprotein</keyword>
<evidence type="ECO:0000256" key="6">
    <source>
        <dbReference type="ARBA" id="ARBA00023002"/>
    </source>
</evidence>
<evidence type="ECO:0000259" key="13">
    <source>
        <dbReference type="Pfam" id="PF07992"/>
    </source>
</evidence>
<gene>
    <name evidence="14" type="ORF">J2S08_003472</name>
</gene>
<dbReference type="PRINTS" id="PR00411">
    <property type="entry name" value="PNDRDTASEI"/>
</dbReference>
<dbReference type="PANTHER" id="PTHR22912">
    <property type="entry name" value="DISULFIDE OXIDOREDUCTASE"/>
    <property type="match status" value="1"/>
</dbReference>
<evidence type="ECO:0000259" key="12">
    <source>
        <dbReference type="Pfam" id="PF02852"/>
    </source>
</evidence>
<proteinExistence type="inferred from homology"/>
<dbReference type="GO" id="GO:0004148">
    <property type="term" value="F:dihydrolipoyl dehydrogenase (NADH) activity"/>
    <property type="evidence" value="ECO:0007669"/>
    <property type="project" value="UniProtKB-EC"/>
</dbReference>
<dbReference type="SUPFAM" id="SSF51905">
    <property type="entry name" value="FAD/NAD(P)-binding domain"/>
    <property type="match status" value="1"/>
</dbReference>
<sequence>MRKIVIIGGGPAGYVAAITAARQAHEVILIEEHELGGTCLNEGCMPTKSLLESADLFEKMKHTSTFGVKLPVEQIQIDWPQVQLFKNGIVDQLVQGIHYLMRKNKITVKTGSASFLTDSCVKVVTEDMEERIEADRIIIATGSTPAALPIAAFDDKWIIHSRQALMFASIPSTLFIVGGGVIGCEFASIYSRMGTKVTIVEAADQLLPGEDKDIAAILEAKLKEDGVHVYTSAILKELIQSEQKVIFEHRGENHEQIADYVLLSVGRKPRVENLDLDNIGLHFNEKGIIVNEQMQTNISHIYACGDVIGGQQLAHVAFHEGKIAALHACGIQASVNYHAVPRCIYSTPEIASIGLTETQARKQYGDEVLIGECSFAANGRAFILGEPVGKVKVIVERTYQEIVGMTIVGPRATELIGQGTLMLHLELTLDSLEQWITAHPTLSEAVQEALLQATGQAIHI</sequence>
<organism evidence="14 15">
    <name type="scientific">Bacillus chungangensis</name>
    <dbReference type="NCBI Taxonomy" id="587633"/>
    <lineage>
        <taxon>Bacteria</taxon>
        <taxon>Bacillati</taxon>
        <taxon>Bacillota</taxon>
        <taxon>Bacilli</taxon>
        <taxon>Bacillales</taxon>
        <taxon>Bacillaceae</taxon>
        <taxon>Bacillus</taxon>
    </lineage>
</organism>
<dbReference type="PANTHER" id="PTHR22912:SF219">
    <property type="entry name" value="DIHYDROLIPOYL DEHYDROGENASE"/>
    <property type="match status" value="1"/>
</dbReference>
<dbReference type="RefSeq" id="WP_307231707.1">
    <property type="nucleotide sequence ID" value="NZ_JAUSTT010000024.1"/>
</dbReference>
<dbReference type="EMBL" id="JAUSTT010000024">
    <property type="protein sequence ID" value="MDQ0177592.1"/>
    <property type="molecule type" value="Genomic_DNA"/>
</dbReference>
<protein>
    <recommendedName>
        <fullName evidence="3 11">Dihydrolipoyl dehydrogenase</fullName>
        <ecNumber evidence="2 11">1.8.1.4</ecNumber>
    </recommendedName>
</protein>
<comment type="miscellaneous">
    <text evidence="11">The active site is a redox-active disulfide bond.</text>
</comment>
<dbReference type="NCBIfam" id="TIGR01350">
    <property type="entry name" value="lipoamide_DH"/>
    <property type="match status" value="1"/>
</dbReference>
<evidence type="ECO:0000256" key="7">
    <source>
        <dbReference type="ARBA" id="ARBA00023027"/>
    </source>
</evidence>
<evidence type="ECO:0000313" key="14">
    <source>
        <dbReference type="EMBL" id="MDQ0177592.1"/>
    </source>
</evidence>
<evidence type="ECO:0000256" key="10">
    <source>
        <dbReference type="ARBA" id="ARBA00049187"/>
    </source>
</evidence>
<accession>A0ABT9WWB5</accession>
<feature type="domain" description="Pyridine nucleotide-disulphide oxidoreductase dimerisation" evidence="12">
    <location>
        <begin position="340"/>
        <end position="449"/>
    </location>
</feature>
<evidence type="ECO:0000313" key="15">
    <source>
        <dbReference type="Proteomes" id="UP001223586"/>
    </source>
</evidence>
<keyword evidence="9 11" id="KW-0676">Redox-active center</keyword>
<comment type="catalytic activity">
    <reaction evidence="10 11">
        <text>N(6)-[(R)-dihydrolipoyl]-L-lysyl-[protein] + NAD(+) = N(6)-[(R)-lipoyl]-L-lysyl-[protein] + NADH + H(+)</text>
        <dbReference type="Rhea" id="RHEA:15045"/>
        <dbReference type="Rhea" id="RHEA-COMP:10474"/>
        <dbReference type="Rhea" id="RHEA-COMP:10475"/>
        <dbReference type="ChEBI" id="CHEBI:15378"/>
        <dbReference type="ChEBI" id="CHEBI:57540"/>
        <dbReference type="ChEBI" id="CHEBI:57945"/>
        <dbReference type="ChEBI" id="CHEBI:83099"/>
        <dbReference type="ChEBI" id="CHEBI:83100"/>
        <dbReference type="EC" id="1.8.1.4"/>
    </reaction>
</comment>
<dbReference type="PIRSF" id="PIRSF000350">
    <property type="entry name" value="Mercury_reductase_MerA"/>
    <property type="match status" value="1"/>
</dbReference>
<dbReference type="InterPro" id="IPR006258">
    <property type="entry name" value="Lipoamide_DH"/>
</dbReference>
<keyword evidence="6 11" id="KW-0560">Oxidoreductase</keyword>
<dbReference type="InterPro" id="IPR050151">
    <property type="entry name" value="Class-I_Pyr_Nuc-Dis_Oxidored"/>
</dbReference>
<comment type="similarity">
    <text evidence="1 11">Belongs to the class-I pyridine nucleotide-disulfide oxidoreductase family.</text>
</comment>
<evidence type="ECO:0000256" key="9">
    <source>
        <dbReference type="ARBA" id="ARBA00023284"/>
    </source>
</evidence>
<dbReference type="Proteomes" id="UP001223586">
    <property type="component" value="Unassembled WGS sequence"/>
</dbReference>
<comment type="cofactor">
    <cofactor evidence="11">
        <name>FAD</name>
        <dbReference type="ChEBI" id="CHEBI:57692"/>
    </cofactor>
    <text evidence="11">Binds 1 FAD per subunit.</text>
</comment>
<evidence type="ECO:0000256" key="2">
    <source>
        <dbReference type="ARBA" id="ARBA00012608"/>
    </source>
</evidence>
<evidence type="ECO:0000256" key="3">
    <source>
        <dbReference type="ARBA" id="ARBA00016961"/>
    </source>
</evidence>
<dbReference type="InterPro" id="IPR004099">
    <property type="entry name" value="Pyr_nucl-diS_OxRdtase_dimer"/>
</dbReference>
<keyword evidence="5 11" id="KW-0274">FAD</keyword>
<keyword evidence="8" id="KW-1015">Disulfide bond</keyword>
<dbReference type="Gene3D" id="3.50.50.60">
    <property type="entry name" value="FAD/NAD(P)-binding domain"/>
    <property type="match status" value="2"/>
</dbReference>
<dbReference type="InterPro" id="IPR016156">
    <property type="entry name" value="FAD/NAD-linked_Rdtase_dimer_sf"/>
</dbReference>
<keyword evidence="7 11" id="KW-0520">NAD</keyword>
<feature type="domain" description="FAD/NAD(P)-binding" evidence="13">
    <location>
        <begin position="3"/>
        <end position="321"/>
    </location>
</feature>
<dbReference type="PROSITE" id="PS00076">
    <property type="entry name" value="PYRIDINE_REDOX_1"/>
    <property type="match status" value="1"/>
</dbReference>
<dbReference type="Pfam" id="PF02852">
    <property type="entry name" value="Pyr_redox_dim"/>
    <property type="match status" value="1"/>
</dbReference>
<comment type="caution">
    <text evidence="14">The sequence shown here is derived from an EMBL/GenBank/DDBJ whole genome shotgun (WGS) entry which is preliminary data.</text>
</comment>
<dbReference type="InterPro" id="IPR012999">
    <property type="entry name" value="Pyr_OxRdtase_I_AS"/>
</dbReference>